<organism evidence="1 2">
    <name type="scientific">Irpex rosettiformis</name>
    <dbReference type="NCBI Taxonomy" id="378272"/>
    <lineage>
        <taxon>Eukaryota</taxon>
        <taxon>Fungi</taxon>
        <taxon>Dikarya</taxon>
        <taxon>Basidiomycota</taxon>
        <taxon>Agaricomycotina</taxon>
        <taxon>Agaricomycetes</taxon>
        <taxon>Polyporales</taxon>
        <taxon>Irpicaceae</taxon>
        <taxon>Irpex</taxon>
    </lineage>
</organism>
<name>A0ACB8TN75_9APHY</name>
<evidence type="ECO:0000313" key="2">
    <source>
        <dbReference type="Proteomes" id="UP001055072"/>
    </source>
</evidence>
<reference evidence="1" key="1">
    <citation type="journal article" date="2021" name="Environ. Microbiol.">
        <title>Gene family expansions and transcriptome signatures uncover fungal adaptations to wood decay.</title>
        <authorList>
            <person name="Hage H."/>
            <person name="Miyauchi S."/>
            <person name="Viragh M."/>
            <person name="Drula E."/>
            <person name="Min B."/>
            <person name="Chaduli D."/>
            <person name="Navarro D."/>
            <person name="Favel A."/>
            <person name="Norest M."/>
            <person name="Lesage-Meessen L."/>
            <person name="Balint B."/>
            <person name="Merenyi Z."/>
            <person name="de Eugenio L."/>
            <person name="Morin E."/>
            <person name="Martinez A.T."/>
            <person name="Baldrian P."/>
            <person name="Stursova M."/>
            <person name="Martinez M.J."/>
            <person name="Novotny C."/>
            <person name="Magnuson J.K."/>
            <person name="Spatafora J.W."/>
            <person name="Maurice S."/>
            <person name="Pangilinan J."/>
            <person name="Andreopoulos W."/>
            <person name="LaButti K."/>
            <person name="Hundley H."/>
            <person name="Na H."/>
            <person name="Kuo A."/>
            <person name="Barry K."/>
            <person name="Lipzen A."/>
            <person name="Henrissat B."/>
            <person name="Riley R."/>
            <person name="Ahrendt S."/>
            <person name="Nagy L.G."/>
            <person name="Grigoriev I.V."/>
            <person name="Martin F."/>
            <person name="Rosso M.N."/>
        </authorList>
    </citation>
    <scope>NUCLEOTIDE SEQUENCE</scope>
    <source>
        <strain evidence="1">CBS 384.51</strain>
    </source>
</reference>
<protein>
    <submittedName>
        <fullName evidence="1">Uncharacterized protein</fullName>
    </submittedName>
</protein>
<accession>A0ACB8TN75</accession>
<comment type="caution">
    <text evidence="1">The sequence shown here is derived from an EMBL/GenBank/DDBJ whole genome shotgun (WGS) entry which is preliminary data.</text>
</comment>
<proteinExistence type="predicted"/>
<evidence type="ECO:0000313" key="1">
    <source>
        <dbReference type="EMBL" id="KAI0083437.1"/>
    </source>
</evidence>
<sequence length="270" mass="30948">MSTTRNLPDAPSTQPTPRRPRPKRSRVKRTYINLVSSDEEKVGSSYKGKRRALNTGPHQEEVSVTIELSDEENGDSNGSTGMKEMPERLLQHIKRIEFLEKENKVLQDKLRRNTASDEAVSSVRETLECSVCTNPVKSPSLLACGHTFCKHCLAGWFQQTLEIFIRDNPAWRAVPLWWQNRRALLENRSLGLEEHQELELELRRWWEDNSKPTYTCPLCRNEVRSLPVECLMLSEVSYTLTGKRQGDGAGGDVWRRYFPGLALPQAPTRD</sequence>
<gene>
    <name evidence="1" type="ORF">BDY19DRAFT_998584</name>
</gene>
<keyword evidence="2" id="KW-1185">Reference proteome</keyword>
<dbReference type="Proteomes" id="UP001055072">
    <property type="component" value="Unassembled WGS sequence"/>
</dbReference>
<dbReference type="EMBL" id="MU274966">
    <property type="protein sequence ID" value="KAI0083437.1"/>
    <property type="molecule type" value="Genomic_DNA"/>
</dbReference>